<organism evidence="2 3">
    <name type="scientific">Flavobacterium kingsejongi</name>
    <dbReference type="NCBI Taxonomy" id="1678728"/>
    <lineage>
        <taxon>Bacteria</taxon>
        <taxon>Pseudomonadati</taxon>
        <taxon>Bacteroidota</taxon>
        <taxon>Flavobacteriia</taxon>
        <taxon>Flavobacteriales</taxon>
        <taxon>Flavobacteriaceae</taxon>
        <taxon>Flavobacterium</taxon>
    </lineage>
</organism>
<reference evidence="2 3" key="1">
    <citation type="submission" date="2017-04" db="EMBL/GenBank/DDBJ databases">
        <title>Complete genome sequence of Flavobacterium kingsejong AJ004.</title>
        <authorList>
            <person name="Lee P.C."/>
        </authorList>
    </citation>
    <scope>NUCLEOTIDE SEQUENCE [LARGE SCALE GENOMIC DNA]</scope>
    <source>
        <strain evidence="2 3">AJ004</strain>
    </source>
</reference>
<proteinExistence type="predicted"/>
<name>A0A2S1LLF1_9FLAO</name>
<feature type="transmembrane region" description="Helical" evidence="1">
    <location>
        <begin position="12"/>
        <end position="31"/>
    </location>
</feature>
<evidence type="ECO:0000313" key="3">
    <source>
        <dbReference type="Proteomes" id="UP000244677"/>
    </source>
</evidence>
<evidence type="ECO:0000256" key="1">
    <source>
        <dbReference type="SAM" id="Phobius"/>
    </source>
</evidence>
<feature type="transmembrane region" description="Helical" evidence="1">
    <location>
        <begin position="193"/>
        <end position="211"/>
    </location>
</feature>
<keyword evidence="3" id="KW-1185">Reference proteome</keyword>
<dbReference type="EMBL" id="CP020919">
    <property type="protein sequence ID" value="AWG24565.1"/>
    <property type="molecule type" value="Genomic_DNA"/>
</dbReference>
<dbReference type="OrthoDB" id="2286267at2"/>
<sequence length="246" mass="28570">MLAIFIGQPSKEFFTFIFTVIILMILTRNYFTFNVSLMLVFLLLVFFGVLFRPYFVLIPIIAVGMYFVTFIRFGRKNITTIFYGILIAVFLSLSHGIINGKHFSESTREGLNLERLGAADANSMIVSPVSTTTWYGETIGIFYGFFTVNLPLNGLKHIFSPQIIAFIIWQLLLFWILLVQFSKCLKDKKKYKNELWVLLILFSYFIVQGVFEPDLGSAVRHKIGMFPLIYYALYYEDFRKALRKTI</sequence>
<dbReference type="AlphaFoldDB" id="A0A2S1LLF1"/>
<feature type="transmembrane region" description="Helical" evidence="1">
    <location>
        <begin position="37"/>
        <end position="68"/>
    </location>
</feature>
<gene>
    <name evidence="2" type="ORF">FK004_04645</name>
</gene>
<keyword evidence="1" id="KW-1133">Transmembrane helix</keyword>
<dbReference type="RefSeq" id="WP_108736202.1">
    <property type="nucleotide sequence ID" value="NZ_CP020919.1"/>
</dbReference>
<keyword evidence="1" id="KW-0812">Transmembrane</keyword>
<accession>A0A2S1LLF1</accession>
<feature type="transmembrane region" description="Helical" evidence="1">
    <location>
        <begin position="80"/>
        <end position="98"/>
    </location>
</feature>
<dbReference type="Proteomes" id="UP000244677">
    <property type="component" value="Chromosome"/>
</dbReference>
<protein>
    <submittedName>
        <fullName evidence="2">Uncharacterized protein</fullName>
    </submittedName>
</protein>
<feature type="transmembrane region" description="Helical" evidence="1">
    <location>
        <begin position="217"/>
        <end position="235"/>
    </location>
</feature>
<keyword evidence="1" id="KW-0472">Membrane</keyword>
<evidence type="ECO:0000313" key="2">
    <source>
        <dbReference type="EMBL" id="AWG24565.1"/>
    </source>
</evidence>
<feature type="transmembrane region" description="Helical" evidence="1">
    <location>
        <begin position="158"/>
        <end position="181"/>
    </location>
</feature>
<dbReference type="KEGG" id="fki:FK004_04645"/>